<dbReference type="Gene3D" id="3.20.20.80">
    <property type="entry name" value="Glycosidases"/>
    <property type="match status" value="1"/>
</dbReference>
<dbReference type="VEuPathDB" id="FungiDB:QG37_00475"/>
<evidence type="ECO:0000256" key="5">
    <source>
        <dbReference type="ARBA" id="ARBA00023277"/>
    </source>
</evidence>
<dbReference type="EMBL" id="LGST01000004">
    <property type="protein sequence ID" value="KNE02226.1"/>
    <property type="molecule type" value="Genomic_DNA"/>
</dbReference>
<feature type="transmembrane region" description="Helical" evidence="10">
    <location>
        <begin position="18"/>
        <end position="38"/>
    </location>
</feature>
<dbReference type="GO" id="GO:0008061">
    <property type="term" value="F:chitin binding"/>
    <property type="evidence" value="ECO:0007669"/>
    <property type="project" value="InterPro"/>
</dbReference>
<dbReference type="GO" id="GO:0000272">
    <property type="term" value="P:polysaccharide catabolic process"/>
    <property type="evidence" value="ECO:0007669"/>
    <property type="project" value="UniProtKB-KW"/>
</dbReference>
<dbReference type="SMART" id="SM00636">
    <property type="entry name" value="Glyco_18"/>
    <property type="match status" value="1"/>
</dbReference>
<dbReference type="PANTHER" id="PTHR11177">
    <property type="entry name" value="CHITINASE"/>
    <property type="match status" value="1"/>
</dbReference>
<gene>
    <name evidence="12" type="ORF">QG37_00475</name>
</gene>
<reference evidence="13" key="1">
    <citation type="journal article" date="2015" name="BMC Genomics">
        <title>Draft genome of a commonly misdiagnosed multidrug resistant pathogen Candida auris.</title>
        <authorList>
            <person name="Chatterjee S."/>
            <person name="Alampalli S.V."/>
            <person name="Nageshan R.K."/>
            <person name="Chettiar S.T."/>
            <person name="Joshi S."/>
            <person name="Tatu U.S."/>
        </authorList>
    </citation>
    <scope>NUCLEOTIDE SEQUENCE [LARGE SCALE GENOMIC DNA]</scope>
    <source>
        <strain evidence="13">6684</strain>
    </source>
</reference>
<dbReference type="SUPFAM" id="SSF51445">
    <property type="entry name" value="(Trans)glycosidases"/>
    <property type="match status" value="1"/>
</dbReference>
<evidence type="ECO:0000259" key="11">
    <source>
        <dbReference type="PROSITE" id="PS51910"/>
    </source>
</evidence>
<dbReference type="Gene3D" id="3.10.50.10">
    <property type="match status" value="1"/>
</dbReference>
<keyword evidence="10" id="KW-1133">Transmembrane helix</keyword>
<dbReference type="VEuPathDB" id="FungiDB:CJI97_001599"/>
<name>A0A0L0P869_CANAR</name>
<dbReference type="AlphaFoldDB" id="A0A0L0P869"/>
<comment type="caution">
    <text evidence="12">The sequence shown here is derived from an EMBL/GenBank/DDBJ whole genome shotgun (WGS) entry which is preliminary data.</text>
</comment>
<dbReference type="VEuPathDB" id="FungiDB:CJI96_0002856"/>
<dbReference type="GO" id="GO:0006032">
    <property type="term" value="P:chitin catabolic process"/>
    <property type="evidence" value="ECO:0007669"/>
    <property type="project" value="UniProtKB-KW"/>
</dbReference>
<dbReference type="Pfam" id="PF00704">
    <property type="entry name" value="Glyco_hydro_18"/>
    <property type="match status" value="1"/>
</dbReference>
<dbReference type="InterPro" id="IPR050314">
    <property type="entry name" value="Glycosyl_Hydrlase_18"/>
</dbReference>
<keyword evidence="10" id="KW-0812">Transmembrane</keyword>
<keyword evidence="3 8" id="KW-0378">Hydrolase</keyword>
<evidence type="ECO:0000256" key="8">
    <source>
        <dbReference type="RuleBase" id="RU000489"/>
    </source>
</evidence>
<evidence type="ECO:0000313" key="13">
    <source>
        <dbReference type="Proteomes" id="UP000037122"/>
    </source>
</evidence>
<feature type="domain" description="GH18" evidence="11">
    <location>
        <begin position="49"/>
        <end position="394"/>
    </location>
</feature>
<evidence type="ECO:0000313" key="12">
    <source>
        <dbReference type="EMBL" id="KNE02226.1"/>
    </source>
</evidence>
<comment type="similarity">
    <text evidence="9">Belongs to the glycosyl hydrolase 18 family.</text>
</comment>
<dbReference type="GO" id="GO:0005576">
    <property type="term" value="C:extracellular region"/>
    <property type="evidence" value="ECO:0007669"/>
    <property type="project" value="TreeGrafter"/>
</dbReference>
<evidence type="ECO:0000256" key="3">
    <source>
        <dbReference type="ARBA" id="ARBA00022801"/>
    </source>
</evidence>
<keyword evidence="4" id="KW-0146">Chitin degradation</keyword>
<dbReference type="InterPro" id="IPR017853">
    <property type="entry name" value="GH"/>
</dbReference>
<sequence>MFRTQDGESQGNRKRTTILSVIGVIAVIAIIFGVIFGTRFRMGNNSKKLVSGVYYSNWSVYGAKHFPEDMDSDHLSHVFYAFMKIDSQTGEVGYSDQWADIDMPVGDADGALGLIANLKKRKRNLKVVMSIGGWGTADQFSQVTRDEAKLTKFVDTAIKLVEKHKFDGIDIDWEFPANDQEGYQLVSLLNRLRAALTDLRAGLILTIASPASEYHSKYIDFGAIDQVITYWNVMAYDFAASTFSQKIGYHSNMYGHNGDTDLNCDAIIQFYSRLVDTLKILMGMPLYGRQYYKPSEPKIGSLFSRENPYGSDTIDYHLIDRGMEQFDHEKVAAHAYDSQKDVFITYDSPESTNHKASYVLNKGLAGGFWWESKGESKEEDRRLVKKFVDNLGGTEVLESSENWV</sequence>
<evidence type="ECO:0000256" key="10">
    <source>
        <dbReference type="SAM" id="Phobius"/>
    </source>
</evidence>
<dbReference type="GO" id="GO:0008843">
    <property type="term" value="F:endochitinase activity"/>
    <property type="evidence" value="ECO:0007669"/>
    <property type="project" value="UniProtKB-EC"/>
</dbReference>
<dbReference type="InterPro" id="IPR029070">
    <property type="entry name" value="Chitinase_insertion_sf"/>
</dbReference>
<protein>
    <recommendedName>
        <fullName evidence="2">chitinase</fullName>
        <ecNumber evidence="2">3.2.1.14</ecNumber>
    </recommendedName>
</protein>
<dbReference type="VEuPathDB" id="FungiDB:CJJ09_003267"/>
<keyword evidence="6 8" id="KW-0326">Glycosidase</keyword>
<dbReference type="VEuPathDB" id="FungiDB:B9J08_002183"/>
<evidence type="ECO:0000256" key="7">
    <source>
        <dbReference type="ARBA" id="ARBA00023326"/>
    </source>
</evidence>
<dbReference type="InterPro" id="IPR001579">
    <property type="entry name" value="Glyco_hydro_18_chit_AS"/>
</dbReference>
<dbReference type="VEuPathDB" id="FungiDB:CJJ07_001343"/>
<dbReference type="EC" id="3.2.1.14" evidence="2"/>
<evidence type="ECO:0000256" key="4">
    <source>
        <dbReference type="ARBA" id="ARBA00023024"/>
    </source>
</evidence>
<dbReference type="InterPro" id="IPR001223">
    <property type="entry name" value="Glyco_hydro18_cat"/>
</dbReference>
<accession>A0A0L0P869</accession>
<evidence type="ECO:0000256" key="6">
    <source>
        <dbReference type="ARBA" id="ARBA00023295"/>
    </source>
</evidence>
<keyword evidence="7" id="KW-0624">Polysaccharide degradation</keyword>
<dbReference type="Proteomes" id="UP000037122">
    <property type="component" value="Unassembled WGS sequence"/>
</dbReference>
<evidence type="ECO:0000256" key="9">
    <source>
        <dbReference type="RuleBase" id="RU004453"/>
    </source>
</evidence>
<dbReference type="PROSITE" id="PS51910">
    <property type="entry name" value="GH18_2"/>
    <property type="match status" value="1"/>
</dbReference>
<comment type="catalytic activity">
    <reaction evidence="1">
        <text>Random endo-hydrolysis of N-acetyl-beta-D-glucosaminide (1-&gt;4)-beta-linkages in chitin and chitodextrins.</text>
        <dbReference type="EC" id="3.2.1.14"/>
    </reaction>
</comment>
<dbReference type="InterPro" id="IPR011583">
    <property type="entry name" value="Chitinase_II/V-like_cat"/>
</dbReference>
<evidence type="ECO:0000256" key="1">
    <source>
        <dbReference type="ARBA" id="ARBA00000822"/>
    </source>
</evidence>
<proteinExistence type="inferred from homology"/>
<keyword evidence="5" id="KW-0119">Carbohydrate metabolism</keyword>
<dbReference type="PANTHER" id="PTHR11177:SF317">
    <property type="entry name" value="CHITINASE 12-RELATED"/>
    <property type="match status" value="1"/>
</dbReference>
<evidence type="ECO:0000256" key="2">
    <source>
        <dbReference type="ARBA" id="ARBA00012729"/>
    </source>
</evidence>
<organism evidence="12 13">
    <name type="scientific">Candidozyma auris</name>
    <name type="common">Yeast</name>
    <name type="synonym">Candida auris</name>
    <dbReference type="NCBI Taxonomy" id="498019"/>
    <lineage>
        <taxon>Eukaryota</taxon>
        <taxon>Fungi</taxon>
        <taxon>Dikarya</taxon>
        <taxon>Ascomycota</taxon>
        <taxon>Saccharomycotina</taxon>
        <taxon>Pichiomycetes</taxon>
        <taxon>Metschnikowiaceae</taxon>
        <taxon>Candidozyma</taxon>
    </lineage>
</organism>
<keyword evidence="10" id="KW-0472">Membrane</keyword>
<dbReference type="PROSITE" id="PS01095">
    <property type="entry name" value="GH18_1"/>
    <property type="match status" value="1"/>
</dbReference>